<reference evidence="1 2" key="1">
    <citation type="submission" date="2016-10" db="EMBL/GenBank/DDBJ databases">
        <authorList>
            <person name="de Groot N.N."/>
        </authorList>
    </citation>
    <scope>NUCLEOTIDE SEQUENCE [LARGE SCALE GENOMIC DNA]</scope>
    <source>
        <strain evidence="1 2">DSM 23031</strain>
    </source>
</reference>
<dbReference type="Proteomes" id="UP000198561">
    <property type="component" value="Unassembled WGS sequence"/>
</dbReference>
<dbReference type="STRING" id="680127.SAMN05421593_0706"/>
<name>A0A1H6GY64_CHRCI</name>
<protein>
    <submittedName>
        <fullName evidence="1">Uncharacterized protein</fullName>
    </submittedName>
</protein>
<sequence length="35" mass="4176">MYFRKAKFVRGNDPLVIVNNEHDKTKIRKRKKTSG</sequence>
<proteinExistence type="predicted"/>
<evidence type="ECO:0000313" key="1">
    <source>
        <dbReference type="EMBL" id="SEH28447.1"/>
    </source>
</evidence>
<dbReference type="EMBL" id="FNWQ01000001">
    <property type="protein sequence ID" value="SEH28447.1"/>
    <property type="molecule type" value="Genomic_DNA"/>
</dbReference>
<evidence type="ECO:0000313" key="2">
    <source>
        <dbReference type="Proteomes" id="UP000198561"/>
    </source>
</evidence>
<organism evidence="1 2">
    <name type="scientific">Chryseobacterium culicis</name>
    <dbReference type="NCBI Taxonomy" id="680127"/>
    <lineage>
        <taxon>Bacteria</taxon>
        <taxon>Pseudomonadati</taxon>
        <taxon>Bacteroidota</taxon>
        <taxon>Flavobacteriia</taxon>
        <taxon>Flavobacteriales</taxon>
        <taxon>Weeksellaceae</taxon>
        <taxon>Chryseobacterium group</taxon>
        <taxon>Chryseobacterium</taxon>
    </lineage>
</organism>
<gene>
    <name evidence="1" type="ORF">SAMN05421593_0706</name>
</gene>
<accession>A0A1H6GY64</accession>
<dbReference type="AlphaFoldDB" id="A0A1H6GY64"/>